<protein>
    <recommendedName>
        <fullName evidence="1">non-specific serine/threonine protein kinase</fullName>
        <ecNumber evidence="1">2.7.11.1</ecNumber>
    </recommendedName>
</protein>
<keyword evidence="2" id="KW-0808">Transferase</keyword>
<dbReference type="PANTHER" id="PTHR43671:SF13">
    <property type="entry name" value="SERINE_THREONINE-PROTEIN KINASE NEK2"/>
    <property type="match status" value="1"/>
</dbReference>
<gene>
    <name evidence="10" type="ORF">EZS28_008135</name>
</gene>
<feature type="compositionally biased region" description="Basic and acidic residues" evidence="7">
    <location>
        <begin position="1109"/>
        <end position="1140"/>
    </location>
</feature>
<comment type="caution">
    <text evidence="10">The sequence shown here is derived from an EMBL/GenBank/DDBJ whole genome shotgun (WGS) entry which is preliminary data.</text>
</comment>
<evidence type="ECO:0000313" key="10">
    <source>
        <dbReference type="EMBL" id="KAA6396338.1"/>
    </source>
</evidence>
<dbReference type="InterPro" id="IPR000719">
    <property type="entry name" value="Prot_kinase_dom"/>
</dbReference>
<dbReference type="SMART" id="SM00239">
    <property type="entry name" value="C2"/>
    <property type="match status" value="1"/>
</dbReference>
<dbReference type="SUPFAM" id="SSF49562">
    <property type="entry name" value="C2 domain (Calcium/lipid-binding domain, CaLB)"/>
    <property type="match status" value="1"/>
</dbReference>
<accession>A0A5J4WND4</accession>
<name>A0A5J4WND4_9EUKA</name>
<keyword evidence="5" id="KW-0067">ATP-binding</keyword>
<feature type="compositionally biased region" description="Basic and acidic residues" evidence="7">
    <location>
        <begin position="1171"/>
        <end position="1210"/>
    </location>
</feature>
<feature type="domain" description="Protein kinase" evidence="9">
    <location>
        <begin position="1"/>
        <end position="214"/>
    </location>
</feature>
<dbReference type="Gene3D" id="1.10.510.10">
    <property type="entry name" value="Transferase(Phosphotransferase) domain 1"/>
    <property type="match status" value="2"/>
</dbReference>
<feature type="compositionally biased region" description="Basic and acidic residues" evidence="7">
    <location>
        <begin position="989"/>
        <end position="1019"/>
    </location>
</feature>
<dbReference type="InterPro" id="IPR035892">
    <property type="entry name" value="C2_domain_sf"/>
</dbReference>
<dbReference type="GO" id="GO:0005524">
    <property type="term" value="F:ATP binding"/>
    <property type="evidence" value="ECO:0007669"/>
    <property type="project" value="UniProtKB-KW"/>
</dbReference>
<dbReference type="SUPFAM" id="SSF56112">
    <property type="entry name" value="Protein kinase-like (PK-like)"/>
    <property type="match status" value="2"/>
</dbReference>
<proteinExistence type="predicted"/>
<feature type="region of interest" description="Disordered" evidence="7">
    <location>
        <begin position="966"/>
        <end position="1019"/>
    </location>
</feature>
<dbReference type="PROSITE" id="PS50011">
    <property type="entry name" value="PROTEIN_KINASE_DOM"/>
    <property type="match status" value="2"/>
</dbReference>
<evidence type="ECO:0000256" key="5">
    <source>
        <dbReference type="ARBA" id="ARBA00022840"/>
    </source>
</evidence>
<dbReference type="Gene3D" id="2.60.40.150">
    <property type="entry name" value="C2 domain"/>
    <property type="match status" value="1"/>
</dbReference>
<dbReference type="CDD" id="cd00030">
    <property type="entry name" value="C2"/>
    <property type="match status" value="1"/>
</dbReference>
<dbReference type="EMBL" id="SNRW01001450">
    <property type="protein sequence ID" value="KAA6396338.1"/>
    <property type="molecule type" value="Genomic_DNA"/>
</dbReference>
<feature type="region of interest" description="Disordered" evidence="7">
    <location>
        <begin position="1166"/>
        <end position="1210"/>
    </location>
</feature>
<dbReference type="Pfam" id="PF00069">
    <property type="entry name" value="Pkinase"/>
    <property type="match status" value="2"/>
</dbReference>
<dbReference type="InterPro" id="IPR008271">
    <property type="entry name" value="Ser/Thr_kinase_AS"/>
</dbReference>
<dbReference type="PROSITE" id="PS00108">
    <property type="entry name" value="PROTEIN_KINASE_ST"/>
    <property type="match status" value="1"/>
</dbReference>
<evidence type="ECO:0000256" key="6">
    <source>
        <dbReference type="SAM" id="Coils"/>
    </source>
</evidence>
<dbReference type="Pfam" id="PF00168">
    <property type="entry name" value="C2"/>
    <property type="match status" value="1"/>
</dbReference>
<reference evidence="10 11" key="1">
    <citation type="submission" date="2019-03" db="EMBL/GenBank/DDBJ databases">
        <title>Single cell metagenomics reveals metabolic interactions within the superorganism composed of flagellate Streblomastix strix and complex community of Bacteroidetes bacteria on its surface.</title>
        <authorList>
            <person name="Treitli S.C."/>
            <person name="Kolisko M."/>
            <person name="Husnik F."/>
            <person name="Keeling P."/>
            <person name="Hampl V."/>
        </authorList>
    </citation>
    <scope>NUCLEOTIDE SEQUENCE [LARGE SCALE GENOMIC DNA]</scope>
    <source>
        <strain evidence="10">ST1C</strain>
    </source>
</reference>
<sequence length="1487" mass="171893">MSFFGIIPLEELTYDDFSFMDELSSGAFGRIIVMRHKMSDIVIVIKRVPYKSRDKIQIADLELCLKYAFQILSGLKVLHSNQIAHRDLKPENILIDKYGNAKLADFGLAQKVELKSYLRVAGTFYYSPPEAFTQNRMTIESDIWAVGVILTELISVHPFTEMSQAESESKIKNGEYAPLPDYVPGELKNMIVRMLDVDSLKRPTAENLLKTELMKRQAQIEKDNEVKKEEDVIDERFVATQKIKRRNILIRKQSFKKIEPAKVDNFDAYEFLELIGRGRECEVYRVVRKEDESYFACKKLQCSDQDIEQLHQEYLIPASLRHPNIMSFVEAFWHDNCFYTIMEICEGGTLSNLYKKKREIGEHITEAKSIQYLKKLTSVVVYLHSMRIIHQNLKPDNILLSSDGNLIVTDFRLIKQLEDQDSFQTIACAPMYTTPELIQTGKQSFPADVYGIGLFMQEILTQKLPFDAQTEEQLKQMIIKGQLQTQIDQNIYSKELVDLIASLLSVNPEERPTAKQILSHPLLKVKRQQGQLMEDIDFDKDKAELEGQSADSLVKQDIELINKSRGSIKNTLQKLNMTIASGSKYADAAITQGITPLILDKLKTARDQGINDIASFLFSTLGIFGNYAPSKEEFTVIFKSLESVMNTPDNFRITAPFLQTLLYQGSKFAKNMLSYKMIIWRMICTLEVPNITIATKTDVLVVLTEWLLIRRDKKKNNEEIKLAAQQQALDSGDDATQIEIQMKQAETAEARCEQNLLEKVKTLEKQMRQEMKKDPNQDQNWKKLFGRVNLVLAFIMHMRREDDGYNVGEEIGGERKIEKEVIEPKYVKGVVKFKNISVRIIPQMYIYGKADPYVVFEIGEKRQRTTVGKESLDYDYLNEEYEIAIDPQSKSENRQVKVSVYDKDTISRDEIIGLVNIDILPSLNKETKIELFLQPEKEKKDESDRQNNDQKLGKVIFSMIYLSEQEQNKENKEQKNTQLREIVSPTPLKQEEEQQKKKELEDKFAKEKQQQKELFDKEIGKQKQEYEDQLKKLREQIQQNKEYAEQEKKKQKERLDKDYQDQLLKKNELLKSKQSELEQIRRQLQDANFSQQVIKYEYEKQLRDLREQNEKEKKEYQENQLKKQVELDKKEEKLNEKEKELNEEEEELNREYVVFDKKEEKLYEKEEELNDKEKELNEKEGELNKEQDVLDKKEEELNEKEKELNEKEEELNKKEDELNIQKDKGVDLQAGKISNVGKGQILDNISSIVATLKLYNGLKLLDQLKQLLILVIQQNKENKLNEREMLVEEVVKLFSASNDPEIQGLCLSILINLNAKSEQPIKDSHIEILCSTLLQTVQSSDHTLSASAKMAVIAAIMKVKQFKQILVQRSGLLKKAAEILQEVPSSYSSFSSLTSSSSSSSLSSSSSSSSSSDNDPIIHVAFAFLDILLQLAISQSLKWNKDEVNELINVLEIIVGSNGEEKEEGTLEVKAQQLIPLLRMKVVHAKK</sequence>
<dbReference type="InterPro" id="IPR011009">
    <property type="entry name" value="Kinase-like_dom_sf"/>
</dbReference>
<dbReference type="PROSITE" id="PS50004">
    <property type="entry name" value="C2"/>
    <property type="match status" value="1"/>
</dbReference>
<keyword evidence="10" id="KW-0723">Serine/threonine-protein kinase</keyword>
<dbReference type="InterPro" id="IPR000008">
    <property type="entry name" value="C2_dom"/>
</dbReference>
<evidence type="ECO:0000256" key="4">
    <source>
        <dbReference type="ARBA" id="ARBA00022777"/>
    </source>
</evidence>
<dbReference type="Proteomes" id="UP000324800">
    <property type="component" value="Unassembled WGS sequence"/>
</dbReference>
<evidence type="ECO:0000256" key="1">
    <source>
        <dbReference type="ARBA" id="ARBA00012513"/>
    </source>
</evidence>
<organism evidence="10 11">
    <name type="scientific">Streblomastix strix</name>
    <dbReference type="NCBI Taxonomy" id="222440"/>
    <lineage>
        <taxon>Eukaryota</taxon>
        <taxon>Metamonada</taxon>
        <taxon>Preaxostyla</taxon>
        <taxon>Oxymonadida</taxon>
        <taxon>Streblomastigidae</taxon>
        <taxon>Streblomastix</taxon>
    </lineage>
</organism>
<feature type="coiled-coil region" evidence="6">
    <location>
        <begin position="735"/>
        <end position="773"/>
    </location>
</feature>
<evidence type="ECO:0000256" key="2">
    <source>
        <dbReference type="ARBA" id="ARBA00022679"/>
    </source>
</evidence>
<dbReference type="SMART" id="SM00220">
    <property type="entry name" value="S_TKc"/>
    <property type="match status" value="2"/>
</dbReference>
<evidence type="ECO:0000259" key="8">
    <source>
        <dbReference type="PROSITE" id="PS50004"/>
    </source>
</evidence>
<evidence type="ECO:0000256" key="7">
    <source>
        <dbReference type="SAM" id="MobiDB-lite"/>
    </source>
</evidence>
<evidence type="ECO:0000256" key="3">
    <source>
        <dbReference type="ARBA" id="ARBA00022741"/>
    </source>
</evidence>
<evidence type="ECO:0000313" key="11">
    <source>
        <dbReference type="Proteomes" id="UP000324800"/>
    </source>
</evidence>
<feature type="domain" description="Protein kinase" evidence="9">
    <location>
        <begin position="269"/>
        <end position="523"/>
    </location>
</feature>
<feature type="domain" description="C2" evidence="8">
    <location>
        <begin position="811"/>
        <end position="933"/>
    </location>
</feature>
<dbReference type="PANTHER" id="PTHR43671">
    <property type="entry name" value="SERINE/THREONINE-PROTEIN KINASE NEK"/>
    <property type="match status" value="1"/>
</dbReference>
<feature type="compositionally biased region" description="Basic and acidic residues" evidence="7">
    <location>
        <begin position="966"/>
        <end position="975"/>
    </location>
</feature>
<dbReference type="EC" id="2.7.11.1" evidence="1"/>
<keyword evidence="6" id="KW-0175">Coiled coil</keyword>
<evidence type="ECO:0000259" key="9">
    <source>
        <dbReference type="PROSITE" id="PS50011"/>
    </source>
</evidence>
<keyword evidence="3" id="KW-0547">Nucleotide-binding</keyword>
<keyword evidence="4 10" id="KW-0418">Kinase</keyword>
<dbReference type="InterPro" id="IPR050660">
    <property type="entry name" value="NEK_Ser/Thr_kinase"/>
</dbReference>
<feature type="region of interest" description="Disordered" evidence="7">
    <location>
        <begin position="1109"/>
        <end position="1145"/>
    </location>
</feature>
<dbReference type="GO" id="GO:0004674">
    <property type="term" value="F:protein serine/threonine kinase activity"/>
    <property type="evidence" value="ECO:0007669"/>
    <property type="project" value="UniProtKB-KW"/>
</dbReference>